<keyword evidence="2" id="KW-0378">Hydrolase</keyword>
<accession>D4LCR6</accession>
<name>D4LCR6_RUMC1</name>
<keyword evidence="5" id="KW-1185">Reference proteome</keyword>
<dbReference type="GeneID" id="83156018"/>
<evidence type="ECO:0000256" key="1">
    <source>
        <dbReference type="ARBA" id="ARBA00001946"/>
    </source>
</evidence>
<dbReference type="GO" id="GO:0016787">
    <property type="term" value="F:hydrolase activity"/>
    <property type="evidence" value="ECO:0007669"/>
    <property type="project" value="UniProtKB-KW"/>
</dbReference>
<gene>
    <name evidence="4" type="ordered locus">RUM_12810</name>
</gene>
<dbReference type="Pfam" id="PF12535">
    <property type="entry name" value="Nudix_N"/>
    <property type="match status" value="1"/>
</dbReference>
<dbReference type="PROSITE" id="PS51462">
    <property type="entry name" value="NUDIX"/>
    <property type="match status" value="1"/>
</dbReference>
<dbReference type="SUPFAM" id="SSF55811">
    <property type="entry name" value="Nudix"/>
    <property type="match status" value="1"/>
</dbReference>
<dbReference type="Pfam" id="PF00293">
    <property type="entry name" value="NUDIX"/>
    <property type="match status" value="1"/>
</dbReference>
<dbReference type="Gene3D" id="6.10.250.1120">
    <property type="match status" value="1"/>
</dbReference>
<dbReference type="PANTHER" id="PTHR43046:SF16">
    <property type="entry name" value="ADP-RIBOSE PYROPHOSPHATASE YJHB-RELATED"/>
    <property type="match status" value="1"/>
</dbReference>
<dbReference type="STRING" id="213810.RUM_12810"/>
<dbReference type="RefSeq" id="WP_015558318.1">
    <property type="nucleotide sequence ID" value="NC_021039.1"/>
</dbReference>
<dbReference type="PANTHER" id="PTHR43046">
    <property type="entry name" value="GDP-MANNOSE MANNOSYL HYDROLASE"/>
    <property type="match status" value="1"/>
</dbReference>
<dbReference type="Gene3D" id="3.90.79.10">
    <property type="entry name" value="Nucleoside Triphosphate Pyrophosphohydrolase"/>
    <property type="match status" value="1"/>
</dbReference>
<protein>
    <submittedName>
        <fullName evidence="4">ADP-ribose pyrophosphatase</fullName>
    </submittedName>
</protein>
<comment type="cofactor">
    <cofactor evidence="1">
        <name>Mg(2+)</name>
        <dbReference type="ChEBI" id="CHEBI:18420"/>
    </cofactor>
</comment>
<evidence type="ECO:0000259" key="3">
    <source>
        <dbReference type="PROSITE" id="PS51462"/>
    </source>
</evidence>
<reference evidence="4" key="1">
    <citation type="submission" date="2010-03" db="EMBL/GenBank/DDBJ databases">
        <title>The genome sequence of Ruminococcus sp. 18P13.</title>
        <authorList>
            <consortium name="metaHIT consortium -- http://www.metahit.eu/"/>
            <person name="Pajon A."/>
            <person name="Turner K."/>
            <person name="Parkhill J."/>
            <person name="Bernalier A."/>
        </authorList>
    </citation>
    <scope>NUCLEOTIDE SEQUENCE [LARGE SCALE GENOMIC DNA]</scope>
    <source>
        <strain evidence="4">Type strain: 18P13</strain>
    </source>
</reference>
<feature type="domain" description="Nudix hydrolase" evidence="3">
    <location>
        <begin position="68"/>
        <end position="193"/>
    </location>
</feature>
<dbReference type="AlphaFoldDB" id="D4LCR6"/>
<dbReference type="EMBL" id="FP929052">
    <property type="protein sequence ID" value="CBL17411.1"/>
    <property type="molecule type" value="Genomic_DNA"/>
</dbReference>
<evidence type="ECO:0000256" key="2">
    <source>
        <dbReference type="ARBA" id="ARBA00022801"/>
    </source>
</evidence>
<dbReference type="KEGG" id="rch:RUM_12810"/>
<dbReference type="PATRIC" id="fig|213810.4.peg.1177"/>
<dbReference type="OrthoDB" id="9804442at2"/>
<dbReference type="InterPro" id="IPR059176">
    <property type="entry name" value="UDP-X_N"/>
</dbReference>
<sequence>MAQNLIWLDWAVRLQALAQAGLYYGKDPFDRERYAEIRSIAAQMIAHQGEMPFEKVQGLFCCETGYQTPKLDTRAAIFRDDRILLVQEKNGTWSLPGGWVDVDLSVLENVVKEVREEAGLDVTADLVIAVQDREKHNQPVYAYKICKIFVRCTVIGGAFRENTETVASDYFSLDALPPLAEEKNNREQIAMCFAAQHAEHWKTLLD</sequence>
<dbReference type="HOGENOM" id="CLU_082381_1_0_9"/>
<dbReference type="InterPro" id="IPR015797">
    <property type="entry name" value="NUDIX_hydrolase-like_dom_sf"/>
</dbReference>
<evidence type="ECO:0000313" key="4">
    <source>
        <dbReference type="EMBL" id="CBL17411.1"/>
    </source>
</evidence>
<proteinExistence type="predicted"/>
<reference evidence="4" key="2">
    <citation type="submission" date="2010-03" db="EMBL/GenBank/DDBJ databases">
        <authorList>
            <person name="Pajon A."/>
        </authorList>
    </citation>
    <scope>NUCLEOTIDE SEQUENCE</scope>
    <source>
        <strain evidence="4">Type strain: 18P13</strain>
    </source>
</reference>
<dbReference type="CDD" id="cd18889">
    <property type="entry name" value="NUDIX_ADPRase"/>
    <property type="match status" value="1"/>
</dbReference>
<dbReference type="Proteomes" id="UP000007054">
    <property type="component" value="Chromosome"/>
</dbReference>
<dbReference type="InterPro" id="IPR000086">
    <property type="entry name" value="NUDIX_hydrolase_dom"/>
</dbReference>
<evidence type="ECO:0000313" key="5">
    <source>
        <dbReference type="Proteomes" id="UP000007054"/>
    </source>
</evidence>
<dbReference type="BioCyc" id="RCHA213810:RUM_RS06210-MONOMER"/>
<organism evidence="4 5">
    <name type="scientific">Ruminococcus champanellensis (strain DSM 18848 / JCM 17042 / KCTC 15320 / 18P13)</name>
    <dbReference type="NCBI Taxonomy" id="213810"/>
    <lineage>
        <taxon>Bacteria</taxon>
        <taxon>Bacillati</taxon>
        <taxon>Bacillota</taxon>
        <taxon>Clostridia</taxon>
        <taxon>Eubacteriales</taxon>
        <taxon>Oscillospiraceae</taxon>
        <taxon>Ruminococcus</taxon>
    </lineage>
</organism>